<protein>
    <submittedName>
        <fullName evidence="2">Uncharacterized protein</fullName>
    </submittedName>
</protein>
<accession>A0A370PFG3</accession>
<dbReference type="AlphaFoldDB" id="A0A370PFG3"/>
<evidence type="ECO:0000313" key="2">
    <source>
        <dbReference type="EMBL" id="RDK40929.1"/>
    </source>
</evidence>
<keyword evidence="3" id="KW-1185">Reference proteome</keyword>
<reference evidence="2 3" key="1">
    <citation type="submission" date="2018-07" db="EMBL/GenBank/DDBJ databases">
        <title>Section-level genome sequencing of Aspergillus section Nigri to investigate inter- and intra-species variation.</title>
        <authorList>
            <consortium name="DOE Joint Genome Institute"/>
            <person name="Vesth T.C."/>
            <person name="Nybo J.L."/>
            <person name="Theobald S."/>
            <person name="Frisvad J.C."/>
            <person name="Larsen T.O."/>
            <person name="Nielsen K.F."/>
            <person name="Hoof J.B."/>
            <person name="Brandl J."/>
            <person name="Salamov A."/>
            <person name="Riley R."/>
            <person name="Gladden J.M."/>
            <person name="Phatale P."/>
            <person name="Nielsen M.T."/>
            <person name="Lyhne E.K."/>
            <person name="Kogle M.E."/>
            <person name="Strasser K."/>
            <person name="McDonnell E."/>
            <person name="Barry K."/>
            <person name="Clum A."/>
            <person name="Chen C."/>
            <person name="Nolan M."/>
            <person name="Sandor L."/>
            <person name="Kuo A."/>
            <person name="Lipzen A."/>
            <person name="Hainaut M."/>
            <person name="Drula E."/>
            <person name="Tsang A."/>
            <person name="Magnuson J.K."/>
            <person name="Henrissat B."/>
            <person name="Wiebenga A."/>
            <person name="Simmons B.A."/>
            <person name="Makela M.R."/>
            <person name="De vries R.P."/>
            <person name="Grigoriev I.V."/>
            <person name="Mortensen U.H."/>
            <person name="Baker S.E."/>
            <person name="Andersen M.R."/>
        </authorList>
    </citation>
    <scope>NUCLEOTIDE SEQUENCE [LARGE SCALE GENOMIC DNA]</scope>
    <source>
        <strain evidence="2 3">ATCC 13157</strain>
    </source>
</reference>
<evidence type="ECO:0000256" key="1">
    <source>
        <dbReference type="SAM" id="MobiDB-lite"/>
    </source>
</evidence>
<sequence length="246" mass="27197">MHPPFLFLDNDRTIELSRTVVQPVGDAADVPTIRDRLGQHKLALERAGVTDLSTLGLMRLSGPVIPQLKARPLVVSGPEGPMLDDFRPDMRWGRELTTTHSLPTIYVDAYIAATQLKIEDDTQIVLKYPNKFLFLIAKEIQVGKDVTITWDRSLNNAPDPPNPPEKRPTAATPIRDDERTPGLWGVAGEMGIDGAKGYEDDPARTTKAYPTEIRLMLSGKGYFEGKSIMFRLKEESAMVKTKGGSG</sequence>
<feature type="compositionally biased region" description="Basic and acidic residues" evidence="1">
    <location>
        <begin position="164"/>
        <end position="180"/>
    </location>
</feature>
<name>A0A370PFG3_ASPPH</name>
<dbReference type="Proteomes" id="UP000254937">
    <property type="component" value="Unassembled WGS sequence"/>
</dbReference>
<organism evidence="2 3">
    <name type="scientific">Aspergillus phoenicis ATCC 13157</name>
    <dbReference type="NCBI Taxonomy" id="1353007"/>
    <lineage>
        <taxon>Eukaryota</taxon>
        <taxon>Fungi</taxon>
        <taxon>Dikarya</taxon>
        <taxon>Ascomycota</taxon>
        <taxon>Pezizomycotina</taxon>
        <taxon>Eurotiomycetes</taxon>
        <taxon>Eurotiomycetidae</taxon>
        <taxon>Eurotiales</taxon>
        <taxon>Aspergillaceae</taxon>
        <taxon>Aspergillus</taxon>
    </lineage>
</organism>
<feature type="region of interest" description="Disordered" evidence="1">
    <location>
        <begin position="153"/>
        <end position="183"/>
    </location>
</feature>
<evidence type="ECO:0000313" key="3">
    <source>
        <dbReference type="Proteomes" id="UP000254937"/>
    </source>
</evidence>
<gene>
    <name evidence="2" type="ORF">M752DRAFT_267254</name>
</gene>
<proteinExistence type="predicted"/>
<dbReference type="EMBL" id="KZ851856">
    <property type="protein sequence ID" value="RDK40929.1"/>
    <property type="molecule type" value="Genomic_DNA"/>
</dbReference>